<proteinExistence type="inferred from homology"/>
<feature type="domain" description="CAF1B/HIR1 beta-propeller" evidence="13">
    <location>
        <begin position="47"/>
        <end position="458"/>
    </location>
</feature>
<keyword evidence="5 10" id="KW-0156">Chromatin regulator</keyword>
<dbReference type="GO" id="GO:0000785">
    <property type="term" value="C:chromatin"/>
    <property type="evidence" value="ECO:0007669"/>
    <property type="project" value="TreeGrafter"/>
</dbReference>
<dbReference type="Pfam" id="PF24105">
    <property type="entry name" value="Beta-prop_CAF1B_HIR1"/>
    <property type="match status" value="1"/>
</dbReference>
<feature type="compositionally biased region" description="Basic and acidic residues" evidence="11">
    <location>
        <begin position="686"/>
        <end position="695"/>
    </location>
</feature>
<feature type="region of interest" description="Disordered" evidence="11">
    <location>
        <begin position="627"/>
        <end position="743"/>
    </location>
</feature>
<feature type="compositionally biased region" description="Low complexity" evidence="11">
    <location>
        <begin position="651"/>
        <end position="664"/>
    </location>
</feature>
<dbReference type="InterPro" id="IPR011494">
    <property type="entry name" value="HIRA-like_C"/>
</dbReference>
<dbReference type="Proteomes" id="UP000282613">
    <property type="component" value="Unassembled WGS sequence"/>
</dbReference>
<dbReference type="STRING" id="60517.A0A0R3W4L2"/>
<dbReference type="InterPro" id="IPR036322">
    <property type="entry name" value="WD40_repeat_dom_sf"/>
</dbReference>
<feature type="domain" description="Protein HIRA-like C-terminal" evidence="12">
    <location>
        <begin position="844"/>
        <end position="1058"/>
    </location>
</feature>
<organism evidence="16">
    <name type="scientific">Taenia asiatica</name>
    <name type="common">Asian tapeworm</name>
    <dbReference type="NCBI Taxonomy" id="60517"/>
    <lineage>
        <taxon>Eukaryota</taxon>
        <taxon>Metazoa</taxon>
        <taxon>Spiralia</taxon>
        <taxon>Lophotrochozoa</taxon>
        <taxon>Platyhelminthes</taxon>
        <taxon>Cestoda</taxon>
        <taxon>Eucestoda</taxon>
        <taxon>Cyclophyllidea</taxon>
        <taxon>Taeniidae</taxon>
        <taxon>Taenia</taxon>
    </lineage>
</organism>
<feature type="compositionally biased region" description="Polar residues" evidence="11">
    <location>
        <begin position="717"/>
        <end position="726"/>
    </location>
</feature>
<accession>A0A0R3W4L2</accession>
<gene>
    <name evidence="14" type="ORF">TASK_LOCUS4978</name>
</gene>
<sequence>MRLLKPHWVTHGSVSKKDVLRKWFIQTSWIHFVTLSLSLYYFLSARPIYTLDIHPDGKRLATGGLTDGGGLIILWDMSIIRDPNKQSQAVSKMLYQMNNHQACVNCVRWSPTGRWLASGGMDRVIMLWVKTMRPPFFRSNGHILVAFFSAGVRSSAMFGASEKMKFSEHWRCAAVLRHHTGDIIDIAWAQDGTRLASASVDNTVVIWGNSLANEKHQPFQFVAVLRGHRGPVKGVAWDPVGRYLATQADDIGVRVWRTADWQPESKVSTPFTNAADQAEVTRLSWSPDGSVIAAPHAVNNNFPTAQLITRNRWQAGLDLVGHEKHVTCAVLSHFFSLHSSLFLVVDMIFSKNVRCLNILETQNFFRSWVSEETSLRYNPNLLKKTADIDSPGMVCLALGGKDRCISVWTTLTNRAFVVIRDLFTSSITDLTWSSSGCELLASSLDGSISYMAFTKEELGEPVKLEEIARLHRKLFGQSLIDGLLNALKPSPAPPCNGVDSNAIQKAGGDVVLETPDALMLQRSQTDLRQRLVPSGAYSSPSPSSTPNIRVAAKPPRVRILISVQTEVRTKDGRRRITPSFLGSLDCLDEEPSAAFPMAVEEPSKLAESPPTLKSALVSVSQPKVQLINTAPPSSTNGGTPPAKSNEDVATLSSDPSDSPPVLSKVSEEPTTTTKRRKRVEMTTISHDTKVIEKKEKSNKKRKRPSIFFEEDEEEANPNISGSTSVRPSPVKSAEKHGRGAATSGASRATALAAICAVDQLELSGDRAQFVCCHPVEGPIIVNIANGEKGKGAIHRASATCSSDGNSRNLWSLSSSHRFTSHAHADNWLAIGDANCRLRLLWSVGSSICPPILLDSVPQLLATTVVNDSTVRLAALTASGRLIVWTLTPRIQNTTQHHFGCGIDQNLPEIFVKTHLDTSRCPAVSLDFSPDGAGHLVVRLRSGSCFLFHAGRFLWIELFDAGEDEDNFKRRFAATIHRTCPSGPLAAMQQFGRLEVPATGELMIATTAQRREVRDFHDHQIQIAELFGSAAEFKFWLSRWFQQLIEEGDHARVRQVCLDFIGPFSPTSQTSWEPSIKGLSKRALVRELLNLFALNLRLQRLYVEMKELLEQTQETA</sequence>
<dbReference type="WBParaSite" id="TASK_0000497701-mRNA-1">
    <property type="protein sequence ID" value="TASK_0000497701-mRNA-1"/>
    <property type="gene ID" value="TASK_0000497701"/>
</dbReference>
<evidence type="ECO:0000313" key="16">
    <source>
        <dbReference type="WBParaSite" id="TASK_0000497701-mRNA-1"/>
    </source>
</evidence>
<feature type="repeat" description="WD" evidence="9">
    <location>
        <begin position="176"/>
        <end position="207"/>
    </location>
</feature>
<dbReference type="InterPro" id="IPR019015">
    <property type="entry name" value="HIRA_B_motif"/>
</dbReference>
<dbReference type="GO" id="GO:0006355">
    <property type="term" value="P:regulation of DNA-templated transcription"/>
    <property type="evidence" value="ECO:0007669"/>
    <property type="project" value="InterPro"/>
</dbReference>
<dbReference type="SMART" id="SM00320">
    <property type="entry name" value="WD40"/>
    <property type="match status" value="7"/>
</dbReference>
<evidence type="ECO:0000259" key="13">
    <source>
        <dbReference type="Pfam" id="PF24105"/>
    </source>
</evidence>
<evidence type="ECO:0000256" key="2">
    <source>
        <dbReference type="ARBA" id="ARBA00007306"/>
    </source>
</evidence>
<keyword evidence="10" id="KW-0678">Repressor</keyword>
<dbReference type="GO" id="GO:0031491">
    <property type="term" value="F:nucleosome binding"/>
    <property type="evidence" value="ECO:0007669"/>
    <property type="project" value="TreeGrafter"/>
</dbReference>
<evidence type="ECO:0000256" key="4">
    <source>
        <dbReference type="ARBA" id="ARBA00022737"/>
    </source>
</evidence>
<keyword evidence="15" id="KW-1185">Reference proteome</keyword>
<dbReference type="Gene3D" id="2.130.10.10">
    <property type="entry name" value="YVTN repeat-like/Quinoprotein amine dehydrogenase"/>
    <property type="match status" value="3"/>
</dbReference>
<dbReference type="Pfam" id="PF07569">
    <property type="entry name" value="Hira"/>
    <property type="match status" value="1"/>
</dbReference>
<evidence type="ECO:0000256" key="5">
    <source>
        <dbReference type="ARBA" id="ARBA00022853"/>
    </source>
</evidence>
<dbReference type="PROSITE" id="PS50294">
    <property type="entry name" value="WD_REPEATS_REGION"/>
    <property type="match status" value="3"/>
</dbReference>
<dbReference type="GO" id="GO:0006351">
    <property type="term" value="P:DNA-templated transcription"/>
    <property type="evidence" value="ECO:0007669"/>
    <property type="project" value="InterPro"/>
</dbReference>
<reference evidence="16" key="1">
    <citation type="submission" date="2017-02" db="UniProtKB">
        <authorList>
            <consortium name="WormBaseParasite"/>
        </authorList>
    </citation>
    <scope>IDENTIFICATION</scope>
</reference>
<evidence type="ECO:0000256" key="7">
    <source>
        <dbReference type="ARBA" id="ARBA00023163"/>
    </source>
</evidence>
<dbReference type="PANTHER" id="PTHR13831:SF0">
    <property type="entry name" value="PROTEIN HIRA"/>
    <property type="match status" value="1"/>
</dbReference>
<protein>
    <recommendedName>
        <fullName evidence="10">Protein HIRA</fullName>
    </recommendedName>
</protein>
<keyword evidence="3 9" id="KW-0853">WD repeat</keyword>
<feature type="repeat" description="WD" evidence="9">
    <location>
        <begin position="225"/>
        <end position="256"/>
    </location>
</feature>
<dbReference type="InterPro" id="IPR055410">
    <property type="entry name" value="Beta-prop_CAF1B_HIR1"/>
</dbReference>
<comment type="similarity">
    <text evidence="2 10">Belongs to the WD repeat HIR1 family.</text>
</comment>
<comment type="subcellular location">
    <subcellularLocation>
        <location evidence="1 10">Nucleus</location>
    </subcellularLocation>
</comment>
<evidence type="ECO:0000313" key="15">
    <source>
        <dbReference type="Proteomes" id="UP000282613"/>
    </source>
</evidence>
<evidence type="ECO:0000256" key="6">
    <source>
        <dbReference type="ARBA" id="ARBA00023015"/>
    </source>
</evidence>
<keyword evidence="8 10" id="KW-0539">Nucleus</keyword>
<dbReference type="OrthoDB" id="1741719at2759"/>
<evidence type="ECO:0000256" key="1">
    <source>
        <dbReference type="ARBA" id="ARBA00004123"/>
    </source>
</evidence>
<keyword evidence="4 10" id="KW-0677">Repeat</keyword>
<dbReference type="GO" id="GO:0005634">
    <property type="term" value="C:nucleus"/>
    <property type="evidence" value="ECO:0007669"/>
    <property type="project" value="UniProtKB-SubCell"/>
</dbReference>
<dbReference type="InterPro" id="IPR015943">
    <property type="entry name" value="WD40/YVTN_repeat-like_dom_sf"/>
</dbReference>
<dbReference type="AlphaFoldDB" id="A0A0R3W4L2"/>
<dbReference type="PROSITE" id="PS50082">
    <property type="entry name" value="WD_REPEATS_2"/>
    <property type="match status" value="3"/>
</dbReference>
<evidence type="ECO:0000256" key="3">
    <source>
        <dbReference type="ARBA" id="ARBA00022574"/>
    </source>
</evidence>
<dbReference type="GO" id="GO:0006338">
    <property type="term" value="P:chromatin remodeling"/>
    <property type="evidence" value="ECO:0007669"/>
    <property type="project" value="InterPro"/>
</dbReference>
<comment type="function">
    <text evidence="10">Required for replication-independent chromatin assembly and for the periodic repression of histone gene transcription during the cell cycle.</text>
</comment>
<keyword evidence="6 10" id="KW-0805">Transcription regulation</keyword>
<evidence type="ECO:0000256" key="11">
    <source>
        <dbReference type="SAM" id="MobiDB-lite"/>
    </source>
</evidence>
<evidence type="ECO:0000256" key="9">
    <source>
        <dbReference type="PROSITE-ProRule" id="PRU00221"/>
    </source>
</evidence>
<dbReference type="Pfam" id="PF09453">
    <property type="entry name" value="HIRA_B"/>
    <property type="match status" value="1"/>
</dbReference>
<dbReference type="InterPro" id="IPR001680">
    <property type="entry name" value="WD40_rpt"/>
</dbReference>
<evidence type="ECO:0000256" key="8">
    <source>
        <dbReference type="ARBA" id="ARBA00023242"/>
    </source>
</evidence>
<evidence type="ECO:0000256" key="10">
    <source>
        <dbReference type="RuleBase" id="RU364014"/>
    </source>
</evidence>
<dbReference type="SUPFAM" id="SSF50978">
    <property type="entry name" value="WD40 repeat-like"/>
    <property type="match status" value="2"/>
</dbReference>
<dbReference type="PANTHER" id="PTHR13831">
    <property type="entry name" value="MEMBER OF THE HIR1 FAMILY OF WD-REPEAT PROTEINS"/>
    <property type="match status" value="1"/>
</dbReference>
<evidence type="ECO:0000313" key="14">
    <source>
        <dbReference type="EMBL" id="VDK34301.1"/>
    </source>
</evidence>
<evidence type="ECO:0000259" key="12">
    <source>
        <dbReference type="Pfam" id="PF07569"/>
    </source>
</evidence>
<name>A0A0R3W4L2_TAEAS</name>
<dbReference type="GO" id="GO:0000417">
    <property type="term" value="C:HIR complex"/>
    <property type="evidence" value="ECO:0007669"/>
    <property type="project" value="TreeGrafter"/>
</dbReference>
<feature type="compositionally biased region" description="Polar residues" evidence="11">
    <location>
        <begin position="627"/>
        <end position="638"/>
    </location>
</feature>
<dbReference type="InterPro" id="IPR031120">
    <property type="entry name" value="HIR1-like"/>
</dbReference>
<dbReference type="EMBL" id="UYRS01018383">
    <property type="protein sequence ID" value="VDK34301.1"/>
    <property type="molecule type" value="Genomic_DNA"/>
</dbReference>
<reference evidence="14 15" key="2">
    <citation type="submission" date="2018-11" db="EMBL/GenBank/DDBJ databases">
        <authorList>
            <consortium name="Pathogen Informatics"/>
        </authorList>
    </citation>
    <scope>NUCLEOTIDE SEQUENCE [LARGE SCALE GENOMIC DNA]</scope>
</reference>
<keyword evidence="7 10" id="KW-0804">Transcription</keyword>
<feature type="repeat" description="WD" evidence="9">
    <location>
        <begin position="97"/>
        <end position="128"/>
    </location>
</feature>